<dbReference type="EMBL" id="JAVDVI010000002">
    <property type="protein sequence ID" value="MDR6966590.1"/>
    <property type="molecule type" value="Genomic_DNA"/>
</dbReference>
<comment type="caution">
    <text evidence="2">The sequence shown here is derived from an EMBL/GenBank/DDBJ whole genome shotgun (WGS) entry which is preliminary data.</text>
</comment>
<dbReference type="Proteomes" id="UP001255185">
    <property type="component" value="Unassembled WGS sequence"/>
</dbReference>
<organism evidence="2 3">
    <name type="scientific">Flavobacterium arsenatis</name>
    <dbReference type="NCBI Taxonomy" id="1484332"/>
    <lineage>
        <taxon>Bacteria</taxon>
        <taxon>Pseudomonadati</taxon>
        <taxon>Bacteroidota</taxon>
        <taxon>Flavobacteriia</taxon>
        <taxon>Flavobacteriales</taxon>
        <taxon>Flavobacteriaceae</taxon>
        <taxon>Flavobacterium</taxon>
    </lineage>
</organism>
<gene>
    <name evidence="2" type="ORF">J2X31_000588</name>
</gene>
<evidence type="ECO:0000256" key="1">
    <source>
        <dbReference type="SAM" id="SignalP"/>
    </source>
</evidence>
<feature type="chain" id="PRO_5045960512" evidence="1">
    <location>
        <begin position="24"/>
        <end position="66"/>
    </location>
</feature>
<evidence type="ECO:0000313" key="3">
    <source>
        <dbReference type="Proteomes" id="UP001255185"/>
    </source>
</evidence>
<feature type="signal peptide" evidence="1">
    <location>
        <begin position="1"/>
        <end position="23"/>
    </location>
</feature>
<proteinExistence type="predicted"/>
<reference evidence="2 3" key="1">
    <citation type="submission" date="2023-07" db="EMBL/GenBank/DDBJ databases">
        <title>Sorghum-associated microbial communities from plants grown in Nebraska, USA.</title>
        <authorList>
            <person name="Schachtman D."/>
        </authorList>
    </citation>
    <scope>NUCLEOTIDE SEQUENCE [LARGE SCALE GENOMIC DNA]</scope>
    <source>
        <strain evidence="2 3">3773</strain>
    </source>
</reference>
<sequence>MKKIFIFSVAILSLSLLSFSSLGDSEKKHYKATCSDGAVYYFSCECGLSAAKDIGNLICRMPVSTP</sequence>
<evidence type="ECO:0000313" key="2">
    <source>
        <dbReference type="EMBL" id="MDR6966590.1"/>
    </source>
</evidence>
<keyword evidence="1" id="KW-0732">Signal</keyword>
<dbReference type="RefSeq" id="WP_310024256.1">
    <property type="nucleotide sequence ID" value="NZ_JAVDVI010000002.1"/>
</dbReference>
<name>A0ABU1TKY1_9FLAO</name>
<protein>
    <submittedName>
        <fullName evidence="2">Uncharacterized protein</fullName>
    </submittedName>
</protein>
<accession>A0ABU1TKY1</accession>
<keyword evidence="3" id="KW-1185">Reference proteome</keyword>